<sequence>MELMAEQMGRLVALGGQQIETTARLAPLIVQSAERITSRVQEAFSAVGSPPSSPPQPAEPVGTKGELTSHSAQDHSQTPTSLAESDLGSGATEPLRQAPRPKTSEKQAGKTAVNSVVVKSIPDAKRSDRFYTSIRLPRALWDSAGFQPEDRLLLEWNGKTLNIERAVEGGVKPKSIGEASVILQSWKLGNLNFEKPKVTEADASLRLMGRPSRS</sequence>
<feature type="compositionally biased region" description="Polar residues" evidence="1">
    <location>
        <begin position="66"/>
        <end position="83"/>
    </location>
</feature>
<proteinExistence type="predicted"/>
<feature type="region of interest" description="Disordered" evidence="1">
    <location>
        <begin position="41"/>
        <end position="112"/>
    </location>
</feature>
<keyword evidence="3" id="KW-1185">Reference proteome</keyword>
<dbReference type="AlphaFoldDB" id="A0A1G5KDP2"/>
<accession>A0A1G5KDP2</accession>
<evidence type="ECO:0000313" key="2">
    <source>
        <dbReference type="EMBL" id="SCY98657.1"/>
    </source>
</evidence>
<protein>
    <submittedName>
        <fullName evidence="2">Uncharacterized protein</fullName>
    </submittedName>
</protein>
<gene>
    <name evidence="2" type="ORF">SAMN02927923_03239</name>
</gene>
<name>A0A1G5KDP2_9HYPH</name>
<dbReference type="EMBL" id="FMVJ01000009">
    <property type="protein sequence ID" value="SCY98657.1"/>
    <property type="molecule type" value="Genomic_DNA"/>
</dbReference>
<reference evidence="2 3" key="1">
    <citation type="submission" date="2016-10" db="EMBL/GenBank/DDBJ databases">
        <authorList>
            <person name="de Groot N.N."/>
        </authorList>
    </citation>
    <scope>NUCLEOTIDE SEQUENCE [LARGE SCALE GENOMIC DNA]</scope>
    <source>
        <strain evidence="2 3">CGMCC 1.7666</strain>
    </source>
</reference>
<dbReference type="STRING" id="549386.SAMN02927923_03239"/>
<evidence type="ECO:0000256" key="1">
    <source>
        <dbReference type="SAM" id="MobiDB-lite"/>
    </source>
</evidence>
<evidence type="ECO:0000313" key="3">
    <source>
        <dbReference type="Proteomes" id="UP000199569"/>
    </source>
</evidence>
<organism evidence="2 3">
    <name type="scientific">Microvirga guangxiensis</name>
    <dbReference type="NCBI Taxonomy" id="549386"/>
    <lineage>
        <taxon>Bacteria</taxon>
        <taxon>Pseudomonadati</taxon>
        <taxon>Pseudomonadota</taxon>
        <taxon>Alphaproteobacteria</taxon>
        <taxon>Hyphomicrobiales</taxon>
        <taxon>Methylobacteriaceae</taxon>
        <taxon>Microvirga</taxon>
    </lineage>
</organism>
<dbReference type="Proteomes" id="UP000199569">
    <property type="component" value="Unassembled WGS sequence"/>
</dbReference>